<sequence length="326" mass="37421">MKLFRLLFTFFHFGILVLLLGTILNAYVPPRVFPWLNMLSLSFPVLMILNVLFCLTWIILWKKRAVFFLAFSLFLIVPTSRWINYREKKSIKPNLKMLTFNIKGGRVGGTGKVFNYLKNSGADVILLQEYGSQYHVSGYDFGVGNYEIVALNSKTKILEQGKIATSGNGNSFYADIEINGKRIRFINLYLSPFSFEKQKVKPSKDLEQNENKLRYILGKLVPTFKNHQAEVQDLQNAVSASPYPVILAGDFNAVPNSYEYYHLLKNLKDVFVEVGRGSATSFHDYKFPIRIDHVFCSQSIQTVAYRVDRSAKLSDHFPVITEFYID</sequence>
<keyword evidence="1" id="KW-0472">Membrane</keyword>
<reference evidence="3 4" key="1">
    <citation type="submission" date="2020-07" db="EMBL/GenBank/DDBJ databases">
        <title>Complete genome and description of Chryseobacterium manosquense strain Marseille-Q2069 sp. nov.</title>
        <authorList>
            <person name="Boxberger M."/>
        </authorList>
    </citation>
    <scope>NUCLEOTIDE SEQUENCE [LARGE SCALE GENOMIC DNA]</scope>
    <source>
        <strain evidence="3 4">Marseille-Q2069</strain>
    </source>
</reference>
<evidence type="ECO:0000256" key="1">
    <source>
        <dbReference type="SAM" id="Phobius"/>
    </source>
</evidence>
<proteinExistence type="predicted"/>
<keyword evidence="3" id="KW-0540">Nuclease</keyword>
<keyword evidence="1" id="KW-0812">Transmembrane</keyword>
<dbReference type="AlphaFoldDB" id="A0A7H1DUY2"/>
<dbReference type="RefSeq" id="WP_188320768.1">
    <property type="nucleotide sequence ID" value="NZ_CP060203.1"/>
</dbReference>
<evidence type="ECO:0000313" key="3">
    <source>
        <dbReference type="EMBL" id="QNS40790.1"/>
    </source>
</evidence>
<accession>A0A7H1DUY2</accession>
<dbReference type="CDD" id="cd09084">
    <property type="entry name" value="EEP-2"/>
    <property type="match status" value="1"/>
</dbReference>
<keyword evidence="1" id="KW-1133">Transmembrane helix</keyword>
<dbReference type="InterPro" id="IPR005135">
    <property type="entry name" value="Endo/exonuclease/phosphatase"/>
</dbReference>
<feature type="domain" description="Endonuclease/exonuclease/phosphatase" evidence="2">
    <location>
        <begin position="98"/>
        <end position="316"/>
    </location>
</feature>
<evidence type="ECO:0000313" key="4">
    <source>
        <dbReference type="Proteomes" id="UP000516438"/>
    </source>
</evidence>
<dbReference type="Pfam" id="PF03372">
    <property type="entry name" value="Exo_endo_phos"/>
    <property type="match status" value="1"/>
</dbReference>
<feature type="transmembrane region" description="Helical" evidence="1">
    <location>
        <begin position="65"/>
        <end position="83"/>
    </location>
</feature>
<organism evidence="3 4">
    <name type="scientific">Chryseobacterium manosquense</name>
    <dbReference type="NCBI Taxonomy" id="2754694"/>
    <lineage>
        <taxon>Bacteria</taxon>
        <taxon>Pseudomonadati</taxon>
        <taxon>Bacteroidota</taxon>
        <taxon>Flavobacteriia</taxon>
        <taxon>Flavobacteriales</taxon>
        <taxon>Weeksellaceae</taxon>
        <taxon>Chryseobacterium group</taxon>
        <taxon>Chryseobacterium</taxon>
    </lineage>
</organism>
<dbReference type="GO" id="GO:0004519">
    <property type="term" value="F:endonuclease activity"/>
    <property type="evidence" value="ECO:0007669"/>
    <property type="project" value="UniProtKB-KW"/>
</dbReference>
<keyword evidence="4" id="KW-1185">Reference proteome</keyword>
<dbReference type="Gene3D" id="3.60.10.10">
    <property type="entry name" value="Endonuclease/exonuclease/phosphatase"/>
    <property type="match status" value="1"/>
</dbReference>
<dbReference type="SUPFAM" id="SSF56219">
    <property type="entry name" value="DNase I-like"/>
    <property type="match status" value="1"/>
</dbReference>
<protein>
    <submittedName>
        <fullName evidence="3">Endonuclease/exonuclease/phosphatase family protein</fullName>
    </submittedName>
</protein>
<keyword evidence="3" id="KW-0255">Endonuclease</keyword>
<name>A0A7H1DUY2_9FLAO</name>
<dbReference type="Proteomes" id="UP000516438">
    <property type="component" value="Chromosome"/>
</dbReference>
<evidence type="ECO:0000259" key="2">
    <source>
        <dbReference type="Pfam" id="PF03372"/>
    </source>
</evidence>
<feature type="transmembrane region" description="Helical" evidence="1">
    <location>
        <begin position="35"/>
        <end position="59"/>
    </location>
</feature>
<gene>
    <name evidence="3" type="ORF">H0S70_10525</name>
</gene>
<dbReference type="KEGG" id="cmaq:H0S70_10525"/>
<dbReference type="InterPro" id="IPR036691">
    <property type="entry name" value="Endo/exonu/phosph_ase_sf"/>
</dbReference>
<feature type="transmembrane region" description="Helical" evidence="1">
    <location>
        <begin position="6"/>
        <end position="28"/>
    </location>
</feature>
<keyword evidence="3" id="KW-0269">Exonuclease</keyword>
<keyword evidence="3" id="KW-0378">Hydrolase</keyword>
<dbReference type="EMBL" id="CP060203">
    <property type="protein sequence ID" value="QNS40790.1"/>
    <property type="molecule type" value="Genomic_DNA"/>
</dbReference>
<dbReference type="GO" id="GO:0004527">
    <property type="term" value="F:exonuclease activity"/>
    <property type="evidence" value="ECO:0007669"/>
    <property type="project" value="UniProtKB-KW"/>
</dbReference>